<protein>
    <submittedName>
        <fullName evidence="4">Thioredoxin reductase</fullName>
    </submittedName>
</protein>
<accession>A0A2L1GNN6</accession>
<dbReference type="RefSeq" id="WP_104936567.1">
    <property type="nucleotide sequence ID" value="NZ_CP021255.1"/>
</dbReference>
<dbReference type="Proteomes" id="UP000239867">
    <property type="component" value="Chromosome"/>
</dbReference>
<dbReference type="SUPFAM" id="SSF51905">
    <property type="entry name" value="FAD/NAD(P)-binding domain"/>
    <property type="match status" value="1"/>
</dbReference>
<dbReference type="GO" id="GO:0016491">
    <property type="term" value="F:oxidoreductase activity"/>
    <property type="evidence" value="ECO:0007669"/>
    <property type="project" value="UniProtKB-KW"/>
</dbReference>
<evidence type="ECO:0000256" key="1">
    <source>
        <dbReference type="ARBA" id="ARBA00022630"/>
    </source>
</evidence>
<dbReference type="PRINTS" id="PR00368">
    <property type="entry name" value="FADPNR"/>
</dbReference>
<dbReference type="PANTHER" id="PTHR48105">
    <property type="entry name" value="THIOREDOXIN REDUCTASE 1-RELATED-RELATED"/>
    <property type="match status" value="1"/>
</dbReference>
<organism evidence="4 5">
    <name type="scientific">Desulfobulbus oralis</name>
    <dbReference type="NCBI Taxonomy" id="1986146"/>
    <lineage>
        <taxon>Bacteria</taxon>
        <taxon>Pseudomonadati</taxon>
        <taxon>Thermodesulfobacteriota</taxon>
        <taxon>Desulfobulbia</taxon>
        <taxon>Desulfobulbales</taxon>
        <taxon>Desulfobulbaceae</taxon>
        <taxon>Desulfobulbus</taxon>
    </lineage>
</organism>
<keyword evidence="5" id="KW-1185">Reference proteome</keyword>
<dbReference type="Gene3D" id="3.50.50.60">
    <property type="entry name" value="FAD/NAD(P)-binding domain"/>
    <property type="match status" value="2"/>
</dbReference>
<keyword evidence="1" id="KW-0285">Flavoprotein</keyword>
<evidence type="ECO:0000313" key="4">
    <source>
        <dbReference type="EMBL" id="AVD71300.1"/>
    </source>
</evidence>
<evidence type="ECO:0000259" key="3">
    <source>
        <dbReference type="Pfam" id="PF07992"/>
    </source>
</evidence>
<dbReference type="InterPro" id="IPR036188">
    <property type="entry name" value="FAD/NAD-bd_sf"/>
</dbReference>
<dbReference type="AlphaFoldDB" id="A0A2L1GNN6"/>
<proteinExistence type="predicted"/>
<feature type="domain" description="FAD/NAD(P)-binding" evidence="3">
    <location>
        <begin position="7"/>
        <end position="288"/>
    </location>
</feature>
<dbReference type="KEGG" id="deo:CAY53_07300"/>
<dbReference type="EMBL" id="CP021255">
    <property type="protein sequence ID" value="AVD71300.1"/>
    <property type="molecule type" value="Genomic_DNA"/>
</dbReference>
<dbReference type="OrthoDB" id="9806179at2"/>
<gene>
    <name evidence="4" type="ORF">CAY53_07300</name>
</gene>
<dbReference type="InterPro" id="IPR023753">
    <property type="entry name" value="FAD/NAD-binding_dom"/>
</dbReference>
<dbReference type="InterPro" id="IPR050097">
    <property type="entry name" value="Ferredoxin-NADP_redctase_2"/>
</dbReference>
<reference evidence="4 5" key="1">
    <citation type="journal article" date="2018" name="MBio">
        <title>Insights into the evolution of host association through the isolation and characterization of a novel human periodontal pathobiont, Desulfobulbus oralis.</title>
        <authorList>
            <person name="Cross K.L."/>
            <person name="Chirania P."/>
            <person name="Xiong W."/>
            <person name="Beall C.J."/>
            <person name="Elkins J.G."/>
            <person name="Giannone R.J."/>
            <person name="Griffen A.L."/>
            <person name="Guss A.M."/>
            <person name="Hettich R.L."/>
            <person name="Joshi S.S."/>
            <person name="Mokrzan E.M."/>
            <person name="Martin R.K."/>
            <person name="Zhulin I.B."/>
            <person name="Leys E.J."/>
            <person name="Podar M."/>
        </authorList>
    </citation>
    <scope>NUCLEOTIDE SEQUENCE [LARGE SCALE GENOMIC DNA]</scope>
    <source>
        <strain evidence="4 5">ORNL</strain>
    </source>
</reference>
<dbReference type="Pfam" id="PF07992">
    <property type="entry name" value="Pyr_redox_2"/>
    <property type="match status" value="1"/>
</dbReference>
<evidence type="ECO:0000256" key="2">
    <source>
        <dbReference type="ARBA" id="ARBA00023002"/>
    </source>
</evidence>
<evidence type="ECO:0000313" key="5">
    <source>
        <dbReference type="Proteomes" id="UP000239867"/>
    </source>
</evidence>
<name>A0A2L1GNN6_9BACT</name>
<dbReference type="PRINTS" id="PR00469">
    <property type="entry name" value="PNDRDTASEII"/>
</dbReference>
<sequence>MTQKTQYDIVIIGAGPAGIQAAIHASRKQTRVLVLGRLANSALFKGHIENYAFVGKVTPGRELLEQGLAQINSFGAEHLAEDLLQLSRDGEQFVLDLESGLEIRTQALVLAMGTAKKKLGVPGEKEFLGQGVSYCVDCDANFFRKATVCVTGDRSAAVDGALTLQKIAARVYLVTDKLEIAPSLKRLLDASAVEQINGKITLIQGEKGRGLQQVELADGRKLVVDGLFIELGSKGALELATQIGVALDTDTMQYIAVNRQQETNIAGVYAAGDITGPPFQMAKAVGEGCVAGMAAATYVRDLQRKAAVQKA</sequence>
<keyword evidence="2" id="KW-0560">Oxidoreductase</keyword>